<dbReference type="OrthoDB" id="427480at2759"/>
<evidence type="ECO:0000313" key="4">
    <source>
        <dbReference type="Proteomes" id="UP000269721"/>
    </source>
</evidence>
<protein>
    <submittedName>
        <fullName evidence="3">ABC1 family-domain-containing protein</fullName>
    </submittedName>
</protein>
<dbReference type="EMBL" id="KZ996937">
    <property type="protein sequence ID" value="RKO88111.1"/>
    <property type="molecule type" value="Genomic_DNA"/>
</dbReference>
<name>A0A4P9W6M3_9FUNG</name>
<dbReference type="InterPro" id="IPR051130">
    <property type="entry name" value="Mito_struct-func_regulator"/>
</dbReference>
<sequence>MLNAEPDATSRSPPQVAKSVEHLIDMGPAPALPAPPESRARRFADACNLFFRRMYIVSTAISFYISYKFLDWRLAWFKTADKEKEDAVWARAHERNARKIYRALVSLQGLWIKDVLPPEYVERLQTLQDALPSKPLPVTVRTICSELGISSLDEVFASFDEEPLATASIAQVHRARLVDSRGGGNIVVKVQHHNVARKVRQDLTDLKLLVRIIGRLEPDFDFSPIVNEWCGEVPKELDFKIEANNTTTIRDAIDSHNVKGNYSPSDPLYVDCAFATPLADLVTEKVMVMTFVDGYRILDTDALRAEGVDMDEIIKHIIRAYAFQIYVIGFWNSDPHPRAAPHEVIALSKILLSAGNMDYGGLLSGLDELGLQLARDDPKHMMDIIQDDARAELDKEEKEAKLARKEAKLARKTKKEKPAPKRRIIDALPGVIVFFGRVLQLLTGLCMVADSRQSYFTLMKV</sequence>
<dbReference type="AlphaFoldDB" id="A0A4P9W6M3"/>
<dbReference type="InterPro" id="IPR004147">
    <property type="entry name" value="ABC1_dom"/>
</dbReference>
<dbReference type="InterPro" id="IPR011009">
    <property type="entry name" value="Kinase-like_dom_sf"/>
</dbReference>
<dbReference type="Proteomes" id="UP000269721">
    <property type="component" value="Unassembled WGS sequence"/>
</dbReference>
<accession>A0A4P9W6M3</accession>
<dbReference type="PANTHER" id="PTHR43173:SF3">
    <property type="entry name" value="ABC1 FAMILY PROTEIN"/>
    <property type="match status" value="1"/>
</dbReference>
<dbReference type="PANTHER" id="PTHR43173">
    <property type="entry name" value="ABC1 FAMILY PROTEIN"/>
    <property type="match status" value="1"/>
</dbReference>
<reference evidence="4" key="1">
    <citation type="journal article" date="2018" name="Nat. Microbiol.">
        <title>Leveraging single-cell genomics to expand the fungal tree of life.</title>
        <authorList>
            <person name="Ahrendt S.R."/>
            <person name="Quandt C.A."/>
            <person name="Ciobanu D."/>
            <person name="Clum A."/>
            <person name="Salamov A."/>
            <person name="Andreopoulos B."/>
            <person name="Cheng J.F."/>
            <person name="Woyke T."/>
            <person name="Pelin A."/>
            <person name="Henrissat B."/>
            <person name="Reynolds N.K."/>
            <person name="Benny G.L."/>
            <person name="Smith M.E."/>
            <person name="James T.Y."/>
            <person name="Grigoriev I.V."/>
        </authorList>
    </citation>
    <scope>NUCLEOTIDE SEQUENCE [LARGE SCALE GENOMIC DNA]</scope>
</reference>
<gene>
    <name evidence="3" type="ORF">BDK51DRAFT_27563</name>
</gene>
<feature type="domain" description="ABC1 atypical kinase-like" evidence="2">
    <location>
        <begin position="127"/>
        <end position="337"/>
    </location>
</feature>
<feature type="coiled-coil region" evidence="1">
    <location>
        <begin position="386"/>
        <end position="415"/>
    </location>
</feature>
<dbReference type="CDD" id="cd05121">
    <property type="entry name" value="ABC1_ADCK3-like"/>
    <property type="match status" value="1"/>
</dbReference>
<evidence type="ECO:0000256" key="1">
    <source>
        <dbReference type="SAM" id="Coils"/>
    </source>
</evidence>
<dbReference type="Pfam" id="PF03109">
    <property type="entry name" value="ABC1"/>
    <property type="match status" value="1"/>
</dbReference>
<dbReference type="SUPFAM" id="SSF56112">
    <property type="entry name" value="Protein kinase-like (PK-like)"/>
    <property type="match status" value="1"/>
</dbReference>
<keyword evidence="1" id="KW-0175">Coiled coil</keyword>
<evidence type="ECO:0000313" key="3">
    <source>
        <dbReference type="EMBL" id="RKO88111.1"/>
    </source>
</evidence>
<keyword evidence="4" id="KW-1185">Reference proteome</keyword>
<organism evidence="3 4">
    <name type="scientific">Blyttiomyces helicus</name>
    <dbReference type="NCBI Taxonomy" id="388810"/>
    <lineage>
        <taxon>Eukaryota</taxon>
        <taxon>Fungi</taxon>
        <taxon>Fungi incertae sedis</taxon>
        <taxon>Chytridiomycota</taxon>
        <taxon>Chytridiomycota incertae sedis</taxon>
        <taxon>Chytridiomycetes</taxon>
        <taxon>Chytridiomycetes incertae sedis</taxon>
        <taxon>Blyttiomyces</taxon>
    </lineage>
</organism>
<proteinExistence type="predicted"/>
<evidence type="ECO:0000259" key="2">
    <source>
        <dbReference type="Pfam" id="PF03109"/>
    </source>
</evidence>